<dbReference type="PROSITE" id="PS01136">
    <property type="entry name" value="UPF0034"/>
    <property type="match status" value="1"/>
</dbReference>
<evidence type="ECO:0000256" key="23">
    <source>
        <dbReference type="SAM" id="SignalP"/>
    </source>
</evidence>
<dbReference type="GO" id="GO:0017150">
    <property type="term" value="F:tRNA dihydrouridine synthase activity"/>
    <property type="evidence" value="ECO:0007669"/>
    <property type="project" value="InterPro"/>
</dbReference>
<dbReference type="AlphaFoldDB" id="A0A8H5G155"/>
<reference evidence="25 26" key="1">
    <citation type="journal article" date="2020" name="ISME J.">
        <title>Uncovering the hidden diversity of litter-decomposition mechanisms in mushroom-forming fungi.</title>
        <authorList>
            <person name="Floudas D."/>
            <person name="Bentzer J."/>
            <person name="Ahren D."/>
            <person name="Johansson T."/>
            <person name="Persson P."/>
            <person name="Tunlid A."/>
        </authorList>
    </citation>
    <scope>NUCLEOTIDE SEQUENCE [LARGE SCALE GENOMIC DNA]</scope>
    <source>
        <strain evidence="25 26">CBS 291.85</strain>
    </source>
</reference>
<comment type="catalytic activity">
    <reaction evidence="19">
        <text>5,6-dihydrouridine(16) in tRNA + NAD(+) = uridine(16) in tRNA + NADH + H(+)</text>
        <dbReference type="Rhea" id="RHEA:53380"/>
        <dbReference type="Rhea" id="RHEA-COMP:13543"/>
        <dbReference type="Rhea" id="RHEA-COMP:13544"/>
        <dbReference type="ChEBI" id="CHEBI:15378"/>
        <dbReference type="ChEBI" id="CHEBI:57540"/>
        <dbReference type="ChEBI" id="CHEBI:57945"/>
        <dbReference type="ChEBI" id="CHEBI:65315"/>
        <dbReference type="ChEBI" id="CHEBI:74443"/>
        <dbReference type="EC" id="1.3.1.88"/>
    </reaction>
    <physiologicalReaction direction="right-to-left" evidence="19">
        <dbReference type="Rhea" id="RHEA:53382"/>
    </physiologicalReaction>
</comment>
<evidence type="ECO:0000256" key="18">
    <source>
        <dbReference type="ARBA" id="ARBA00048342"/>
    </source>
</evidence>
<dbReference type="InterPro" id="IPR009311">
    <property type="entry name" value="IFI6/IFI27-like"/>
</dbReference>
<organism evidence="25 26">
    <name type="scientific">Tetrapyrgos nigripes</name>
    <dbReference type="NCBI Taxonomy" id="182062"/>
    <lineage>
        <taxon>Eukaryota</taxon>
        <taxon>Fungi</taxon>
        <taxon>Dikarya</taxon>
        <taxon>Basidiomycota</taxon>
        <taxon>Agaricomycotina</taxon>
        <taxon>Agaricomycetes</taxon>
        <taxon>Agaricomycetidae</taxon>
        <taxon>Agaricales</taxon>
        <taxon>Marasmiineae</taxon>
        <taxon>Marasmiaceae</taxon>
        <taxon>Tetrapyrgos</taxon>
    </lineage>
</organism>
<evidence type="ECO:0000256" key="11">
    <source>
        <dbReference type="ARBA" id="ARBA00023002"/>
    </source>
</evidence>
<sequence>MRLLQTILSSLMISFAFTLLLLAPSAGPQGVNAIRLPGLAPDLGLNLQAREVLKSPRSEESPEHFWDQVNNLGDKVVNYTNALLKETAKLYPAVQSSISSLQHQISSTLSSPGIQTLRSELEQSVLFLNTNSTNFTAGFVDLTKWSNDLSTEFELIMDQFQIEFPLPSEAPNHEERVKLINTLMDRLEDGFVKVANMTHYGVDQEKTREIFESIRSGMVGALVTVGDIAEQHPILLEATLFAVTILVFPEECILRPLFSPFGFGPLGPVKGSTAAWAQSRFWGGTVTKGSWFARLQQAGMTGRGWGSIPKAVLGDRCPIFDVRSSGVRRKANEASSWGGWGLVISLYIRIRLRLSPPIVTHLQGTTFSLLKAPGTMILALLGFGSSGIIKGSIAAWAQSFFWGAAVAKGSWFALLQSAGMAGAGLSGLLKISLGIISGAVCIDVQTSSTSEVLEFCRIKMWADDTHRNYRIANFDVDSGEEGNPATDRPLIIQFCANDPEKLLASAKMLEKHCDAVDINLGCPQDIAKKGRYGAFLMDDWDLIYNLINILHTNLSVPVTAKFRVFPTVEKTVEYAKMLERAGAQILTCHGRLREQRGQFAGLADWDKIKAVKEAVSVPVFANGNILYQSDIEACLRATGADGVMSAEGQLYNAALFAGLPSTSSPSASSSSSSPATSTTSPPPLYNTQHPFNADLALEYLSIVQSLKTRTSISAVKGHLFKIMRPALSRETDLREQLGKVQIGRNADLSSGALQPYIEVCEEMKRRMMRDAKAAEGKTLEELITIDKATGLQILPHWLAQPYFRPPPPPLPAKEKVLKFNSTIPAKRPVSEMSSGEGIVDEGDEEGGGRGLDASIIGLEKGKIAKPKLEANLEGVGVPLVLA</sequence>
<evidence type="ECO:0000256" key="22">
    <source>
        <dbReference type="SAM" id="MobiDB-lite"/>
    </source>
</evidence>
<dbReference type="InterPro" id="IPR038213">
    <property type="entry name" value="IFI6/IFI27-like_sf"/>
</dbReference>
<evidence type="ECO:0000259" key="24">
    <source>
        <dbReference type="Pfam" id="PF01207"/>
    </source>
</evidence>
<dbReference type="SUPFAM" id="SSF51395">
    <property type="entry name" value="FMN-linked oxidoreductases"/>
    <property type="match status" value="1"/>
</dbReference>
<gene>
    <name evidence="25" type="ORF">D9758_009537</name>
</gene>
<dbReference type="EMBL" id="JAACJM010000055">
    <property type="protein sequence ID" value="KAF5356414.1"/>
    <property type="molecule type" value="Genomic_DNA"/>
</dbReference>
<dbReference type="EC" id="1.3.1.88" evidence="15"/>
<dbReference type="GO" id="GO:0050660">
    <property type="term" value="F:flavin adenine dinucleotide binding"/>
    <property type="evidence" value="ECO:0007669"/>
    <property type="project" value="InterPro"/>
</dbReference>
<evidence type="ECO:0000256" key="10">
    <source>
        <dbReference type="ARBA" id="ARBA00022989"/>
    </source>
</evidence>
<keyword evidence="10" id="KW-1133">Transmembrane helix</keyword>
<feature type="region of interest" description="Disordered" evidence="22">
    <location>
        <begin position="665"/>
        <end position="687"/>
    </location>
</feature>
<comment type="catalytic activity">
    <reaction evidence="17">
        <text>5,6-dihydrouridine(16) in tRNA + NADP(+) = uridine(16) in tRNA + NADPH + H(+)</text>
        <dbReference type="Rhea" id="RHEA:53376"/>
        <dbReference type="Rhea" id="RHEA-COMP:13543"/>
        <dbReference type="Rhea" id="RHEA-COMP:13544"/>
        <dbReference type="ChEBI" id="CHEBI:15378"/>
        <dbReference type="ChEBI" id="CHEBI:57783"/>
        <dbReference type="ChEBI" id="CHEBI:58349"/>
        <dbReference type="ChEBI" id="CHEBI:65315"/>
        <dbReference type="ChEBI" id="CHEBI:74443"/>
        <dbReference type="EC" id="1.3.1.88"/>
    </reaction>
    <physiologicalReaction direction="right-to-left" evidence="17">
        <dbReference type="Rhea" id="RHEA:53378"/>
    </physiologicalReaction>
</comment>
<dbReference type="Gene3D" id="3.20.20.70">
    <property type="entry name" value="Aldolase class I"/>
    <property type="match status" value="1"/>
</dbReference>
<keyword evidence="6" id="KW-0507">mRNA processing</keyword>
<evidence type="ECO:0000256" key="3">
    <source>
        <dbReference type="ARBA" id="ARBA00007262"/>
    </source>
</evidence>
<evidence type="ECO:0000256" key="7">
    <source>
        <dbReference type="ARBA" id="ARBA00022692"/>
    </source>
</evidence>
<evidence type="ECO:0000256" key="14">
    <source>
        <dbReference type="ARBA" id="ARBA00038313"/>
    </source>
</evidence>
<evidence type="ECO:0000256" key="8">
    <source>
        <dbReference type="ARBA" id="ARBA00022694"/>
    </source>
</evidence>
<dbReference type="GO" id="GO:0006397">
    <property type="term" value="P:mRNA processing"/>
    <property type="evidence" value="ECO:0007669"/>
    <property type="project" value="UniProtKB-KW"/>
</dbReference>
<evidence type="ECO:0000256" key="5">
    <source>
        <dbReference type="ARBA" id="ARBA00022643"/>
    </source>
</evidence>
<keyword evidence="23" id="KW-0732">Signal</keyword>
<feature type="signal peptide" evidence="23">
    <location>
        <begin position="1"/>
        <end position="33"/>
    </location>
</feature>
<keyword evidence="26" id="KW-1185">Reference proteome</keyword>
<keyword evidence="8" id="KW-0819">tRNA processing</keyword>
<keyword evidence="13" id="KW-0472">Membrane</keyword>
<keyword evidence="11" id="KW-0560">Oxidoreductase</keyword>
<name>A0A8H5G155_9AGAR</name>
<evidence type="ECO:0000256" key="4">
    <source>
        <dbReference type="ARBA" id="ARBA00022630"/>
    </source>
</evidence>
<keyword evidence="9" id="KW-0521">NADP</keyword>
<accession>A0A8H5G155</accession>
<dbReference type="Gene3D" id="6.10.110.10">
    <property type="match status" value="2"/>
</dbReference>
<comment type="similarity">
    <text evidence="14">Belongs to the Dus family. Dus1 subfamily.</text>
</comment>
<dbReference type="PANTHER" id="PTHR11082:SF5">
    <property type="entry name" value="TRNA-DIHYDROURIDINE(16_17) SYNTHASE [NAD(P)(+)]-LIKE"/>
    <property type="match status" value="1"/>
</dbReference>
<evidence type="ECO:0000256" key="9">
    <source>
        <dbReference type="ARBA" id="ARBA00022857"/>
    </source>
</evidence>
<dbReference type="Proteomes" id="UP000559256">
    <property type="component" value="Unassembled WGS sequence"/>
</dbReference>
<dbReference type="InterPro" id="IPR013785">
    <property type="entry name" value="Aldolase_TIM"/>
</dbReference>
<protein>
    <recommendedName>
        <fullName evidence="15">tRNA-dihydrouridine(16/17) synthase [NAD(P)(+)]</fullName>
        <ecNumber evidence="15">1.3.1.88</ecNumber>
    </recommendedName>
</protein>
<evidence type="ECO:0000256" key="2">
    <source>
        <dbReference type="ARBA" id="ARBA00004141"/>
    </source>
</evidence>
<comment type="catalytic activity">
    <reaction evidence="20">
        <text>a 5,6-dihydrouridine in mRNA + NADP(+) = a uridine in mRNA + NADPH + H(+)</text>
        <dbReference type="Rhea" id="RHEA:69855"/>
        <dbReference type="Rhea" id="RHEA-COMP:14658"/>
        <dbReference type="Rhea" id="RHEA-COMP:17789"/>
        <dbReference type="ChEBI" id="CHEBI:15378"/>
        <dbReference type="ChEBI" id="CHEBI:57783"/>
        <dbReference type="ChEBI" id="CHEBI:58349"/>
        <dbReference type="ChEBI" id="CHEBI:65315"/>
        <dbReference type="ChEBI" id="CHEBI:74443"/>
    </reaction>
    <physiologicalReaction direction="right-to-left" evidence="20">
        <dbReference type="Rhea" id="RHEA:69857"/>
    </physiologicalReaction>
</comment>
<dbReference type="Pfam" id="PF01207">
    <property type="entry name" value="Dus"/>
    <property type="match status" value="1"/>
</dbReference>
<comment type="subcellular location">
    <subcellularLocation>
        <location evidence="2">Membrane</location>
        <topology evidence="2">Multi-pass membrane protein</topology>
    </subcellularLocation>
</comment>
<comment type="caution">
    <text evidence="25">The sequence shown here is derived from an EMBL/GenBank/DDBJ whole genome shotgun (WGS) entry which is preliminary data.</text>
</comment>
<evidence type="ECO:0000256" key="1">
    <source>
        <dbReference type="ARBA" id="ARBA00001917"/>
    </source>
</evidence>
<evidence type="ECO:0000256" key="12">
    <source>
        <dbReference type="ARBA" id="ARBA00023027"/>
    </source>
</evidence>
<dbReference type="Pfam" id="PF06140">
    <property type="entry name" value="Ifi-6-16"/>
    <property type="match status" value="2"/>
</dbReference>
<evidence type="ECO:0000256" key="19">
    <source>
        <dbReference type="ARBA" id="ARBA00048934"/>
    </source>
</evidence>
<comment type="catalytic activity">
    <reaction evidence="21">
        <text>5,6-dihydrouridine(17) in tRNA + NADP(+) = uridine(17) in tRNA + NADPH + H(+)</text>
        <dbReference type="Rhea" id="RHEA:53368"/>
        <dbReference type="Rhea" id="RHEA-COMP:13541"/>
        <dbReference type="Rhea" id="RHEA-COMP:13542"/>
        <dbReference type="ChEBI" id="CHEBI:15378"/>
        <dbReference type="ChEBI" id="CHEBI:57783"/>
        <dbReference type="ChEBI" id="CHEBI:58349"/>
        <dbReference type="ChEBI" id="CHEBI:65315"/>
        <dbReference type="ChEBI" id="CHEBI:74443"/>
        <dbReference type="EC" id="1.3.1.88"/>
    </reaction>
    <physiologicalReaction direction="right-to-left" evidence="21">
        <dbReference type="Rhea" id="RHEA:53370"/>
    </physiologicalReaction>
</comment>
<dbReference type="InterPro" id="IPR035587">
    <property type="entry name" value="DUS-like_FMN-bd"/>
</dbReference>
<feature type="chain" id="PRO_5034003326" description="tRNA-dihydrouridine(16/17) synthase [NAD(P)(+)]" evidence="23">
    <location>
        <begin position="34"/>
        <end position="882"/>
    </location>
</feature>
<keyword evidence="5" id="KW-0288">FMN</keyword>
<dbReference type="PANTHER" id="PTHR11082">
    <property type="entry name" value="TRNA-DIHYDROURIDINE SYNTHASE"/>
    <property type="match status" value="1"/>
</dbReference>
<evidence type="ECO:0000256" key="17">
    <source>
        <dbReference type="ARBA" id="ARBA00047652"/>
    </source>
</evidence>
<keyword evidence="4" id="KW-0285">Flavoprotein</keyword>
<dbReference type="InterPro" id="IPR018517">
    <property type="entry name" value="tRNA_hU_synthase_CS"/>
</dbReference>
<dbReference type="CDD" id="cd02801">
    <property type="entry name" value="DUS_like_FMN"/>
    <property type="match status" value="1"/>
</dbReference>
<comment type="similarity">
    <text evidence="3">Belongs to the IFI6/IFI27 family.</text>
</comment>
<keyword evidence="12" id="KW-0520">NAD</keyword>
<feature type="domain" description="DUS-like FMN-binding" evidence="24">
    <location>
        <begin position="484"/>
        <end position="665"/>
    </location>
</feature>
<feature type="compositionally biased region" description="Low complexity" evidence="22">
    <location>
        <begin position="665"/>
        <end position="679"/>
    </location>
</feature>
<evidence type="ECO:0000256" key="15">
    <source>
        <dbReference type="ARBA" id="ARBA00038890"/>
    </source>
</evidence>
<keyword evidence="7" id="KW-0812">Transmembrane</keyword>
<comment type="catalytic activity">
    <reaction evidence="16">
        <text>5,6-dihydrouridine(17) in tRNA + NAD(+) = uridine(17) in tRNA + NADH + H(+)</text>
        <dbReference type="Rhea" id="RHEA:53372"/>
        <dbReference type="Rhea" id="RHEA-COMP:13541"/>
        <dbReference type="Rhea" id="RHEA-COMP:13542"/>
        <dbReference type="ChEBI" id="CHEBI:15378"/>
        <dbReference type="ChEBI" id="CHEBI:57540"/>
        <dbReference type="ChEBI" id="CHEBI:57945"/>
        <dbReference type="ChEBI" id="CHEBI:65315"/>
        <dbReference type="ChEBI" id="CHEBI:74443"/>
        <dbReference type="EC" id="1.3.1.88"/>
    </reaction>
    <physiologicalReaction direction="right-to-left" evidence="16">
        <dbReference type="Rhea" id="RHEA:53374"/>
    </physiologicalReaction>
</comment>
<proteinExistence type="inferred from homology"/>
<evidence type="ECO:0000256" key="13">
    <source>
        <dbReference type="ARBA" id="ARBA00023136"/>
    </source>
</evidence>
<comment type="cofactor">
    <cofactor evidence="1">
        <name>FMN</name>
        <dbReference type="ChEBI" id="CHEBI:58210"/>
    </cofactor>
</comment>
<dbReference type="OrthoDB" id="272303at2759"/>
<dbReference type="GO" id="GO:0016020">
    <property type="term" value="C:membrane"/>
    <property type="evidence" value="ECO:0007669"/>
    <property type="project" value="UniProtKB-SubCell"/>
</dbReference>
<evidence type="ECO:0000256" key="6">
    <source>
        <dbReference type="ARBA" id="ARBA00022664"/>
    </source>
</evidence>
<evidence type="ECO:0000256" key="20">
    <source>
        <dbReference type="ARBA" id="ARBA00049447"/>
    </source>
</evidence>
<evidence type="ECO:0000256" key="16">
    <source>
        <dbReference type="ARBA" id="ARBA00047287"/>
    </source>
</evidence>
<comment type="catalytic activity">
    <reaction evidence="18">
        <text>a 5,6-dihydrouridine in mRNA + NAD(+) = a uridine in mRNA + NADH + H(+)</text>
        <dbReference type="Rhea" id="RHEA:69851"/>
        <dbReference type="Rhea" id="RHEA-COMP:14658"/>
        <dbReference type="Rhea" id="RHEA-COMP:17789"/>
        <dbReference type="ChEBI" id="CHEBI:15378"/>
        <dbReference type="ChEBI" id="CHEBI:57540"/>
        <dbReference type="ChEBI" id="CHEBI:57945"/>
        <dbReference type="ChEBI" id="CHEBI:65315"/>
        <dbReference type="ChEBI" id="CHEBI:74443"/>
    </reaction>
    <physiologicalReaction direction="right-to-left" evidence="18">
        <dbReference type="Rhea" id="RHEA:69853"/>
    </physiologicalReaction>
</comment>
<evidence type="ECO:0000313" key="26">
    <source>
        <dbReference type="Proteomes" id="UP000559256"/>
    </source>
</evidence>
<evidence type="ECO:0000256" key="21">
    <source>
        <dbReference type="ARBA" id="ARBA00049467"/>
    </source>
</evidence>
<evidence type="ECO:0000313" key="25">
    <source>
        <dbReference type="EMBL" id="KAF5356414.1"/>
    </source>
</evidence>